<keyword evidence="4" id="KW-0677">Repeat</keyword>
<dbReference type="PROSITE" id="PS50082">
    <property type="entry name" value="WD_REPEATS_2"/>
    <property type="match status" value="4"/>
</dbReference>
<dbReference type="EMBL" id="CAJVPV010004212">
    <property type="protein sequence ID" value="CAG8568935.1"/>
    <property type="molecule type" value="Genomic_DNA"/>
</dbReference>
<dbReference type="InterPro" id="IPR036322">
    <property type="entry name" value="WD40_repeat_dom_sf"/>
</dbReference>
<dbReference type="Pfam" id="PF00400">
    <property type="entry name" value="WD40"/>
    <property type="match status" value="4"/>
</dbReference>
<evidence type="ECO:0000256" key="4">
    <source>
        <dbReference type="ARBA" id="ARBA00022737"/>
    </source>
</evidence>
<dbReference type="PANTHER" id="PTHR22850">
    <property type="entry name" value="WD40 REPEAT FAMILY"/>
    <property type="match status" value="1"/>
</dbReference>
<dbReference type="InterPro" id="IPR015943">
    <property type="entry name" value="WD40/YVTN_repeat-like_dom_sf"/>
</dbReference>
<protein>
    <submittedName>
        <fullName evidence="9">8946_t:CDS:1</fullName>
    </submittedName>
</protein>
<dbReference type="SUPFAM" id="SSF50978">
    <property type="entry name" value="WD40 repeat-like"/>
    <property type="match status" value="1"/>
</dbReference>
<dbReference type="SMART" id="SM00320">
    <property type="entry name" value="WD40"/>
    <property type="match status" value="6"/>
</dbReference>
<feature type="non-terminal residue" evidence="9">
    <location>
        <position position="473"/>
    </location>
</feature>
<evidence type="ECO:0000313" key="9">
    <source>
        <dbReference type="EMBL" id="CAG8568935.1"/>
    </source>
</evidence>
<dbReference type="GO" id="GO:0005634">
    <property type="term" value="C:nucleus"/>
    <property type="evidence" value="ECO:0007669"/>
    <property type="project" value="UniProtKB-SubCell"/>
</dbReference>
<dbReference type="GO" id="GO:0006325">
    <property type="term" value="P:chromatin organization"/>
    <property type="evidence" value="ECO:0007669"/>
    <property type="project" value="UniProtKB-KW"/>
</dbReference>
<keyword evidence="5" id="KW-0156">Chromatin regulator</keyword>
<gene>
    <name evidence="9" type="ORF">AMORRO_LOCUS6373</name>
</gene>
<dbReference type="InterPro" id="IPR001680">
    <property type="entry name" value="WD40_rpt"/>
</dbReference>
<name>A0A9N9FZQ3_9GLOM</name>
<dbReference type="AlphaFoldDB" id="A0A9N9FZQ3"/>
<feature type="domain" description="Histone-binding protein RBBP4-like N-terminal" evidence="8">
    <location>
        <begin position="67"/>
        <end position="137"/>
    </location>
</feature>
<dbReference type="PROSITE" id="PS50294">
    <property type="entry name" value="WD_REPEATS_REGION"/>
    <property type="match status" value="2"/>
</dbReference>
<comment type="similarity">
    <text evidence="2">Belongs to the WD repeat RBAP46/RBAP48/MSI1 family.</text>
</comment>
<dbReference type="PRINTS" id="PR00320">
    <property type="entry name" value="GPROTEINBRPT"/>
</dbReference>
<keyword evidence="6" id="KW-0539">Nucleus</keyword>
<proteinExistence type="inferred from homology"/>
<keyword evidence="10" id="KW-1185">Reference proteome</keyword>
<evidence type="ECO:0000313" key="10">
    <source>
        <dbReference type="Proteomes" id="UP000789342"/>
    </source>
</evidence>
<evidence type="ECO:0000256" key="5">
    <source>
        <dbReference type="ARBA" id="ARBA00022853"/>
    </source>
</evidence>
<feature type="repeat" description="WD" evidence="7">
    <location>
        <begin position="420"/>
        <end position="453"/>
    </location>
</feature>
<feature type="repeat" description="WD" evidence="7">
    <location>
        <begin position="363"/>
        <end position="405"/>
    </location>
</feature>
<dbReference type="InterPro" id="IPR020472">
    <property type="entry name" value="WD40_PAC1"/>
</dbReference>
<dbReference type="PROSITE" id="PS00678">
    <property type="entry name" value="WD_REPEATS_1"/>
    <property type="match status" value="2"/>
</dbReference>
<comment type="subcellular location">
    <subcellularLocation>
        <location evidence="1">Nucleus</location>
    </subcellularLocation>
</comment>
<evidence type="ECO:0000256" key="2">
    <source>
        <dbReference type="ARBA" id="ARBA00009341"/>
    </source>
</evidence>
<dbReference type="OrthoDB" id="427795at2759"/>
<sequence length="473" mass="54173">ASSKSRWLTPTVTLRRPNTMKNRQACKSYLNTRFKISMLNSFEFLTCIAIEETKQERAAIEEKIINEEYKIWKKNSPFLYDLVITHALVWPTLTCQWFKDIERPEGKDYTVQRLLIGTHTSDNDQNYVEIANIQLPKNDTNIDPRKYDEEKGEVGGFGGASESRIKVVQRINHDGEVNRARYMPQNQDIIATKTVAGDVYIFDRTKHPLKPVADGICHPELKLRGHTKEGYGLSWSPFKDGHILDASEDTTICHWDITGYTKETRTMEPFRVYRGHEAFVEDVAWHTLEKHIFASVGDDQKLLIWDTRADKADKPAHSVIAHQSEVNTVSWNPMNEHILVTGAGDKTLNLWDLRNLKIKLHTLVHHQGEVLQVEWSPHDETILASAGGDRRVNIWDLSRIGSEQTAEDADEGPPELLFMHGGHTNKISDFSWNPHIPWVIASTAEDNIIQVWQPAANIYSIDDREVPPEELED</sequence>
<dbReference type="InterPro" id="IPR019775">
    <property type="entry name" value="WD40_repeat_CS"/>
</dbReference>
<dbReference type="Pfam" id="PF12265">
    <property type="entry name" value="CAF1C_H4-bd"/>
    <property type="match status" value="1"/>
</dbReference>
<keyword evidence="3 7" id="KW-0853">WD repeat</keyword>
<dbReference type="Gene3D" id="2.130.10.10">
    <property type="entry name" value="YVTN repeat-like/Quinoprotein amine dehydrogenase"/>
    <property type="match status" value="1"/>
</dbReference>
<evidence type="ECO:0000256" key="7">
    <source>
        <dbReference type="PROSITE-ProRule" id="PRU00221"/>
    </source>
</evidence>
<accession>A0A9N9FZQ3</accession>
<evidence type="ECO:0000259" key="8">
    <source>
        <dbReference type="Pfam" id="PF12265"/>
    </source>
</evidence>
<dbReference type="InterPro" id="IPR050459">
    <property type="entry name" value="WD_repeat_RBAP46/RBAP48/MSI1"/>
</dbReference>
<feature type="repeat" description="WD" evidence="7">
    <location>
        <begin position="319"/>
        <end position="355"/>
    </location>
</feature>
<reference evidence="9" key="1">
    <citation type="submission" date="2021-06" db="EMBL/GenBank/DDBJ databases">
        <authorList>
            <person name="Kallberg Y."/>
            <person name="Tangrot J."/>
            <person name="Rosling A."/>
        </authorList>
    </citation>
    <scope>NUCLEOTIDE SEQUENCE</scope>
    <source>
        <strain evidence="9">CL551</strain>
    </source>
</reference>
<organism evidence="9 10">
    <name type="scientific">Acaulospora morrowiae</name>
    <dbReference type="NCBI Taxonomy" id="94023"/>
    <lineage>
        <taxon>Eukaryota</taxon>
        <taxon>Fungi</taxon>
        <taxon>Fungi incertae sedis</taxon>
        <taxon>Mucoromycota</taxon>
        <taxon>Glomeromycotina</taxon>
        <taxon>Glomeromycetes</taxon>
        <taxon>Diversisporales</taxon>
        <taxon>Acaulosporaceae</taxon>
        <taxon>Acaulospora</taxon>
    </lineage>
</organism>
<dbReference type="Proteomes" id="UP000789342">
    <property type="component" value="Unassembled WGS sequence"/>
</dbReference>
<evidence type="ECO:0000256" key="3">
    <source>
        <dbReference type="ARBA" id="ARBA00022574"/>
    </source>
</evidence>
<dbReference type="FunFam" id="2.130.10.10:FF:000512">
    <property type="entry name" value="WD-40 repeat-containing protein MSI1"/>
    <property type="match status" value="1"/>
</dbReference>
<feature type="repeat" description="WD" evidence="7">
    <location>
        <begin position="273"/>
        <end position="315"/>
    </location>
</feature>
<comment type="caution">
    <text evidence="9">The sequence shown here is derived from an EMBL/GenBank/DDBJ whole genome shotgun (WGS) entry which is preliminary data.</text>
</comment>
<evidence type="ECO:0000256" key="6">
    <source>
        <dbReference type="ARBA" id="ARBA00023242"/>
    </source>
</evidence>
<evidence type="ECO:0000256" key="1">
    <source>
        <dbReference type="ARBA" id="ARBA00004123"/>
    </source>
</evidence>
<dbReference type="InterPro" id="IPR022052">
    <property type="entry name" value="Histone-bd_RBBP4-like_N"/>
</dbReference>